<dbReference type="OrthoDB" id="1161684at2"/>
<evidence type="ECO:0000313" key="3">
    <source>
        <dbReference type="Proteomes" id="UP000198345"/>
    </source>
</evidence>
<accession>A0A226HA62</accession>
<sequence>MKTKIIFLLCALFFLTTGAITAQAKNAPRSIISTTAIIRKYHDQKELSGMQKGELLELYIERIKVLVKTLPYIALVTKPGVTMADLGIPDDNEHKKVLDGQAVGTTTFLDTTVDFQRKMMPYSDKGNLIAAILFYENTLKSLHEFNELNEM</sequence>
<keyword evidence="3" id="KW-1185">Reference proteome</keyword>
<comment type="caution">
    <text evidence="2">The sequence shown here is derived from an EMBL/GenBank/DDBJ whole genome shotgun (WGS) entry which is preliminary data.</text>
</comment>
<dbReference type="EMBL" id="MUGW01000023">
    <property type="protein sequence ID" value="OXA91085.1"/>
    <property type="molecule type" value="Genomic_DNA"/>
</dbReference>
<feature type="signal peptide" evidence="1">
    <location>
        <begin position="1"/>
        <end position="24"/>
    </location>
</feature>
<gene>
    <name evidence="2" type="ORF">B0A66_11950</name>
</gene>
<name>A0A226HA62_9FLAO</name>
<dbReference type="RefSeq" id="WP_089050071.1">
    <property type="nucleotide sequence ID" value="NZ_FXTV01000023.1"/>
</dbReference>
<feature type="chain" id="PRO_5013076142" evidence="1">
    <location>
        <begin position="25"/>
        <end position="151"/>
    </location>
</feature>
<proteinExistence type="predicted"/>
<protein>
    <submittedName>
        <fullName evidence="2">Uncharacterized protein</fullName>
    </submittedName>
</protein>
<keyword evidence="1" id="KW-0732">Signal</keyword>
<evidence type="ECO:0000256" key="1">
    <source>
        <dbReference type="SAM" id="SignalP"/>
    </source>
</evidence>
<reference evidence="2 3" key="1">
    <citation type="submission" date="2016-11" db="EMBL/GenBank/DDBJ databases">
        <title>Whole genomes of Flavobacteriaceae.</title>
        <authorList>
            <person name="Stine C."/>
            <person name="Li C."/>
            <person name="Tadesse D."/>
        </authorList>
    </citation>
    <scope>NUCLEOTIDE SEQUENCE [LARGE SCALE GENOMIC DNA]</scope>
    <source>
        <strain evidence="2 3">DSM 18292</strain>
    </source>
</reference>
<dbReference type="AlphaFoldDB" id="A0A226HA62"/>
<evidence type="ECO:0000313" key="2">
    <source>
        <dbReference type="EMBL" id="OXA91085.1"/>
    </source>
</evidence>
<organism evidence="2 3">
    <name type="scientific">Flavobacterium hercynium</name>
    <dbReference type="NCBI Taxonomy" id="387094"/>
    <lineage>
        <taxon>Bacteria</taxon>
        <taxon>Pseudomonadati</taxon>
        <taxon>Bacteroidota</taxon>
        <taxon>Flavobacteriia</taxon>
        <taxon>Flavobacteriales</taxon>
        <taxon>Flavobacteriaceae</taxon>
        <taxon>Flavobacterium</taxon>
    </lineage>
</organism>
<dbReference type="Proteomes" id="UP000198345">
    <property type="component" value="Unassembled WGS sequence"/>
</dbReference>